<name>A0ABR3X089_9PEZI</name>
<evidence type="ECO:0000313" key="3">
    <source>
        <dbReference type="Proteomes" id="UP001583177"/>
    </source>
</evidence>
<evidence type="ECO:0000256" key="1">
    <source>
        <dbReference type="SAM" id="MobiDB-lite"/>
    </source>
</evidence>
<protein>
    <submittedName>
        <fullName evidence="2">Uncharacterized protein</fullName>
    </submittedName>
</protein>
<feature type="region of interest" description="Disordered" evidence="1">
    <location>
        <begin position="226"/>
        <end position="323"/>
    </location>
</feature>
<sequence length="492" mass="51129">MYWNPAGVEECYSHFITTVVPPPSTTTVTVTSGIGPITTISGTFISASTIVPSQPIPTYIGRACFGDVQYRFESACSCIGAGPTVTTAPQPVATDTVVVPGLSRASITSPPVISIPSGGGGGPAPEPITVGPGPLPACLQFDLPVVIVTITVDEIVTMSLTVSAGGFCIFATTPALPALPSSPSSLARSSSSFFTGFTFSNTTGPSSTFAFPSFFRTSSRRILNSTVESTSATAESTTAESTATPTSTPLESTFSQSTASESTFSESTITESTTSESTFSTPSSSFSFRNSSTQSPSEEPTSTVASSASQTSPSPTASTSAGFAPRGPTFVIKVTGGAYAGQFIATDEPDPESGSTSLLSYTTEDEDLAARWTLDGPTAVLFQSFGGVWYGSYFAFGLRTQWSKVILTPAEDVLSWITTPIKLHEPFTCVIDYMSDNLLTCGSHGWTQLMESDNCGWSVKVPASFSFAGACQGPEELLLQAVMVNPEDEGLG</sequence>
<proteinExistence type="predicted"/>
<reference evidence="2 3" key="1">
    <citation type="journal article" date="2024" name="IMA Fungus">
        <title>IMA Genome - F19 : A genome assembly and annotation guide to empower mycologists, including annotated draft genome sequences of Ceratocystis pirilliformis, Diaporthe australafricana, Fusarium ophioides, Paecilomyces lecythidis, and Sporothrix stenoceras.</title>
        <authorList>
            <person name="Aylward J."/>
            <person name="Wilson A.M."/>
            <person name="Visagie C.M."/>
            <person name="Spraker J."/>
            <person name="Barnes I."/>
            <person name="Buitendag C."/>
            <person name="Ceriani C."/>
            <person name="Del Mar Angel L."/>
            <person name="du Plessis D."/>
            <person name="Fuchs T."/>
            <person name="Gasser K."/>
            <person name="Kramer D."/>
            <person name="Li W."/>
            <person name="Munsamy K."/>
            <person name="Piso A."/>
            <person name="Price J.L."/>
            <person name="Sonnekus B."/>
            <person name="Thomas C."/>
            <person name="van der Nest A."/>
            <person name="van Dijk A."/>
            <person name="van Heerden A."/>
            <person name="van Vuuren N."/>
            <person name="Yilmaz N."/>
            <person name="Duong T.A."/>
            <person name="van der Merwe N.A."/>
            <person name="Wingfield M.J."/>
            <person name="Wingfield B.D."/>
        </authorList>
    </citation>
    <scope>NUCLEOTIDE SEQUENCE [LARGE SCALE GENOMIC DNA]</scope>
    <source>
        <strain evidence="2 3">CMW 18300</strain>
    </source>
</reference>
<evidence type="ECO:0000313" key="2">
    <source>
        <dbReference type="EMBL" id="KAL1869113.1"/>
    </source>
</evidence>
<dbReference type="EMBL" id="JAWRVE010000042">
    <property type="protein sequence ID" value="KAL1869113.1"/>
    <property type="molecule type" value="Genomic_DNA"/>
</dbReference>
<dbReference type="Proteomes" id="UP001583177">
    <property type="component" value="Unassembled WGS sequence"/>
</dbReference>
<keyword evidence="3" id="KW-1185">Reference proteome</keyword>
<organism evidence="2 3">
    <name type="scientific">Diaporthe australafricana</name>
    <dbReference type="NCBI Taxonomy" id="127596"/>
    <lineage>
        <taxon>Eukaryota</taxon>
        <taxon>Fungi</taxon>
        <taxon>Dikarya</taxon>
        <taxon>Ascomycota</taxon>
        <taxon>Pezizomycotina</taxon>
        <taxon>Sordariomycetes</taxon>
        <taxon>Sordariomycetidae</taxon>
        <taxon>Diaporthales</taxon>
        <taxon>Diaporthaceae</taxon>
        <taxon>Diaporthe</taxon>
    </lineage>
</organism>
<accession>A0ABR3X089</accession>
<gene>
    <name evidence="2" type="ORF">Daus18300_005649</name>
</gene>
<comment type="caution">
    <text evidence="2">The sequence shown here is derived from an EMBL/GenBank/DDBJ whole genome shotgun (WGS) entry which is preliminary data.</text>
</comment>